<protein>
    <submittedName>
        <fullName evidence="4">Uncharacterized protein</fullName>
    </submittedName>
</protein>
<organism evidence="4 5">
    <name type="scientific">Dunaliella salina</name>
    <name type="common">Green alga</name>
    <name type="synonym">Protococcus salinus</name>
    <dbReference type="NCBI Taxonomy" id="3046"/>
    <lineage>
        <taxon>Eukaryota</taxon>
        <taxon>Viridiplantae</taxon>
        <taxon>Chlorophyta</taxon>
        <taxon>core chlorophytes</taxon>
        <taxon>Chlorophyceae</taxon>
        <taxon>CS clade</taxon>
        <taxon>Chlamydomonadales</taxon>
        <taxon>Dunaliellaceae</taxon>
        <taxon>Dunaliella</taxon>
    </lineage>
</organism>
<evidence type="ECO:0000256" key="2">
    <source>
        <dbReference type="ARBA" id="ARBA00023242"/>
    </source>
</evidence>
<keyword evidence="2" id="KW-0539">Nucleus</keyword>
<comment type="subcellular location">
    <subcellularLocation>
        <location evidence="1">Nucleus</location>
    </subcellularLocation>
</comment>
<evidence type="ECO:0000256" key="3">
    <source>
        <dbReference type="SAM" id="MobiDB-lite"/>
    </source>
</evidence>
<gene>
    <name evidence="4" type="ORF">DUNSADRAFT_5042</name>
</gene>
<evidence type="ECO:0000313" key="5">
    <source>
        <dbReference type="Proteomes" id="UP000815325"/>
    </source>
</evidence>
<evidence type="ECO:0000256" key="1">
    <source>
        <dbReference type="ARBA" id="ARBA00004123"/>
    </source>
</evidence>
<name>A0ABQ7HAC5_DUNSA</name>
<dbReference type="Pfam" id="PF04931">
    <property type="entry name" value="DNA_pol_phi"/>
    <property type="match status" value="1"/>
</dbReference>
<comment type="caution">
    <text evidence="4">The sequence shown here is derived from an EMBL/GenBank/DDBJ whole genome shotgun (WGS) entry which is preliminary data.</text>
</comment>
<proteinExistence type="predicted"/>
<reference evidence="4" key="1">
    <citation type="submission" date="2017-08" db="EMBL/GenBank/DDBJ databases">
        <authorList>
            <person name="Polle J.E."/>
            <person name="Barry K."/>
            <person name="Cushman J."/>
            <person name="Schmutz J."/>
            <person name="Tran D."/>
            <person name="Hathwaick L.T."/>
            <person name="Yim W.C."/>
            <person name="Jenkins J."/>
            <person name="Mckie-Krisberg Z.M."/>
            <person name="Prochnik S."/>
            <person name="Lindquist E."/>
            <person name="Dockter R.B."/>
            <person name="Adam C."/>
            <person name="Molina H."/>
            <person name="Bunkerborg J."/>
            <person name="Jin E."/>
            <person name="Buchheim M."/>
            <person name="Magnuson J."/>
        </authorList>
    </citation>
    <scope>NUCLEOTIDE SEQUENCE</scope>
    <source>
        <strain evidence="4">CCAP 19/18</strain>
    </source>
</reference>
<dbReference type="EMBL" id="MU069437">
    <property type="protein sequence ID" value="KAF5843805.1"/>
    <property type="molecule type" value="Genomic_DNA"/>
</dbReference>
<dbReference type="Proteomes" id="UP000815325">
    <property type="component" value="Unassembled WGS sequence"/>
</dbReference>
<dbReference type="PANTHER" id="PTHR13213">
    <property type="entry name" value="MYB-BINDING PROTEIN 1A FAMILY MEMBER"/>
    <property type="match status" value="1"/>
</dbReference>
<accession>A0ABQ7HAC5</accession>
<dbReference type="PANTHER" id="PTHR13213:SF2">
    <property type="entry name" value="MYB-BINDING PROTEIN 1A"/>
    <property type="match status" value="1"/>
</dbReference>
<keyword evidence="5" id="KW-1185">Reference proteome</keyword>
<evidence type="ECO:0000313" key="4">
    <source>
        <dbReference type="EMBL" id="KAF5843805.1"/>
    </source>
</evidence>
<sequence length="170" mass="18242">MDKVKEDDLKPPSALNVNERVLQCFWELASQDEAARLRASQQLVADLLEDQKTHGKLQEGGSSGGSDHQQLPKHKQLEHALRRCSPIMTYSLRRLARGLGSSRAASRQGFASAMASLLSALEAQHSKEGKKAQANGQNDGCGVLGVGDAMVLLEHCLEAAGSGKGVSHHH</sequence>
<feature type="region of interest" description="Disordered" evidence="3">
    <location>
        <begin position="53"/>
        <end position="76"/>
    </location>
</feature>
<dbReference type="InterPro" id="IPR007015">
    <property type="entry name" value="DNA_pol_V/MYBBP1A"/>
</dbReference>